<dbReference type="Gene3D" id="3.20.20.370">
    <property type="entry name" value="Glycoside hydrolase/deacetylase"/>
    <property type="match status" value="1"/>
</dbReference>
<feature type="domain" description="NodB homology" evidence="3">
    <location>
        <begin position="284"/>
        <end position="460"/>
    </location>
</feature>
<proteinExistence type="predicted"/>
<dbReference type="RefSeq" id="WP_270677349.1">
    <property type="nucleotide sequence ID" value="NZ_JAQFWP010000013.1"/>
</dbReference>
<dbReference type="InterPro" id="IPR050248">
    <property type="entry name" value="Polysacc_deacetylase_ArnD"/>
</dbReference>
<evidence type="ECO:0000256" key="2">
    <source>
        <dbReference type="ARBA" id="ARBA00022801"/>
    </source>
</evidence>
<dbReference type="PANTHER" id="PTHR10587">
    <property type="entry name" value="GLYCOSYL TRANSFERASE-RELATED"/>
    <property type="match status" value="1"/>
</dbReference>
<evidence type="ECO:0000259" key="3">
    <source>
        <dbReference type="PROSITE" id="PS51677"/>
    </source>
</evidence>
<dbReference type="CDD" id="cd10954">
    <property type="entry name" value="CE4_CtAXE_like"/>
    <property type="match status" value="1"/>
</dbReference>
<dbReference type="PROSITE" id="PS51677">
    <property type="entry name" value="NODB"/>
    <property type="match status" value="1"/>
</dbReference>
<dbReference type="PANTHER" id="PTHR10587:SF133">
    <property type="entry name" value="CHITIN DEACETYLASE 1-RELATED"/>
    <property type="match status" value="1"/>
</dbReference>
<gene>
    <name evidence="4" type="ORF">O4U47_09620</name>
</gene>
<keyword evidence="2" id="KW-0378">Hydrolase</keyword>
<dbReference type="InterPro" id="IPR002509">
    <property type="entry name" value="NODB_dom"/>
</dbReference>
<evidence type="ECO:0000256" key="1">
    <source>
        <dbReference type="ARBA" id="ARBA00022723"/>
    </source>
</evidence>
<dbReference type="Proteomes" id="UP001165685">
    <property type="component" value="Unassembled WGS sequence"/>
</dbReference>
<dbReference type="InterPro" id="IPR011330">
    <property type="entry name" value="Glyco_hydro/deAcase_b/a-brl"/>
</dbReference>
<protein>
    <submittedName>
        <fullName evidence="4">Polysaccharide deacetylase family protein</fullName>
    </submittedName>
</protein>
<reference evidence="4" key="1">
    <citation type="submission" date="2023-01" db="EMBL/GenBank/DDBJ databases">
        <title>Draft genome sequence of Nocardiopsis sp. LSu2-4 isolated from halophytes.</title>
        <authorList>
            <person name="Duangmal K."/>
            <person name="Chantavorakit T."/>
        </authorList>
    </citation>
    <scope>NUCLEOTIDE SEQUENCE</scope>
    <source>
        <strain evidence="4">LSu2-4</strain>
    </source>
</reference>
<keyword evidence="5" id="KW-1185">Reference proteome</keyword>
<dbReference type="Pfam" id="PF01522">
    <property type="entry name" value="Polysacc_deac_1"/>
    <property type="match status" value="1"/>
</dbReference>
<evidence type="ECO:0000313" key="5">
    <source>
        <dbReference type="Proteomes" id="UP001165685"/>
    </source>
</evidence>
<name>A0ABT4TKJ2_9ACTN</name>
<dbReference type="EMBL" id="JAQFWP010000013">
    <property type="protein sequence ID" value="MDA2804769.1"/>
    <property type="molecule type" value="Genomic_DNA"/>
</dbReference>
<comment type="caution">
    <text evidence="4">The sequence shown here is derived from an EMBL/GenBank/DDBJ whole genome shotgun (WGS) entry which is preliminary data.</text>
</comment>
<evidence type="ECO:0000313" key="4">
    <source>
        <dbReference type="EMBL" id="MDA2804769.1"/>
    </source>
</evidence>
<sequence length="491" mass="52269">MSRRRGFTALLAAGAVALTGCTSGTVADTRSGGEEGLPTADLVFSSVEPDDLTGLAEEALPDDYAVPVEADYPVIPNAGALNERLAEALDQRIDNFTAVTPSAKGFESDWEITAAANGIVGVRIAWTEQGAEGEHTGSETHWYDAETGRAAYSTELLAGQEQLEALNDLVLAQSEGEEAADGALQPVLGLYDSMAFNDDGDLVVEFDAEQLAPENEDRTGAVIESADAAPLLSDLGTRAQAASQEAVEGFTLDEAVDGGGENLPVPGRMEDWTESVDCTRADTKCVALTFDDGPGARTPELLDTLAEYDAPATFFQTGRTIDRYPETVRRAYAEGHEIGNHTIDHPDLTTLDEAGVREELAPVNEQIRRETGSVPVLMRPPYGATNDTVAEVSAALGLAQILWNVDTEDWKDRDAEIVAQRAIDGAEPGAIILMHDIHGTTVDAVPSILEELTEQGYTFATVSQMLGETEPGELYYSRGRPTLPPESGPDA</sequence>
<dbReference type="PROSITE" id="PS51257">
    <property type="entry name" value="PROKAR_LIPOPROTEIN"/>
    <property type="match status" value="1"/>
</dbReference>
<accession>A0ABT4TKJ2</accession>
<dbReference type="SUPFAM" id="SSF88713">
    <property type="entry name" value="Glycoside hydrolase/deacetylase"/>
    <property type="match status" value="1"/>
</dbReference>
<organism evidence="4 5">
    <name type="scientific">Nocardiopsis suaedae</name>
    <dbReference type="NCBI Taxonomy" id="3018444"/>
    <lineage>
        <taxon>Bacteria</taxon>
        <taxon>Bacillati</taxon>
        <taxon>Actinomycetota</taxon>
        <taxon>Actinomycetes</taxon>
        <taxon>Streptosporangiales</taxon>
        <taxon>Nocardiopsidaceae</taxon>
        <taxon>Nocardiopsis</taxon>
    </lineage>
</organism>
<keyword evidence="1" id="KW-0479">Metal-binding</keyword>